<dbReference type="EMBL" id="JARFYN010000098">
    <property type="protein sequence ID" value="MDL2410672.1"/>
    <property type="molecule type" value="Genomic_DNA"/>
</dbReference>
<name>A0ABT7KR91_9HYPH</name>
<proteinExistence type="predicted"/>
<reference evidence="1" key="1">
    <citation type="submission" date="2023-06" db="EMBL/GenBank/DDBJ databases">
        <title>Phylogenetic Diversity of Rhizobium strains.</title>
        <authorList>
            <person name="Moura F.T."/>
            <person name="Helene L.C.F."/>
            <person name="Hungria M."/>
        </authorList>
    </citation>
    <scope>NUCLEOTIDE SEQUENCE</scope>
    <source>
        <strain evidence="1">CCGE524</strain>
    </source>
</reference>
<dbReference type="Proteomes" id="UP001172630">
    <property type="component" value="Unassembled WGS sequence"/>
</dbReference>
<feature type="non-terminal residue" evidence="1">
    <location>
        <position position="1"/>
    </location>
</feature>
<protein>
    <submittedName>
        <fullName evidence="1">ATPase</fullName>
    </submittedName>
</protein>
<sequence>ETLVAAAPPGTQSNFYRTSAGAEIDLLLTPPGGRPWAIEIKRSLSPKLEKGFYLACEDLNPLRRIVVYPGQEIFPMKEDVEAMPLSALGTALAELA</sequence>
<evidence type="ECO:0000313" key="2">
    <source>
        <dbReference type="Proteomes" id="UP001172630"/>
    </source>
</evidence>
<comment type="caution">
    <text evidence="1">The sequence shown here is derived from an EMBL/GenBank/DDBJ whole genome shotgun (WGS) entry which is preliminary data.</text>
</comment>
<organism evidence="1 2">
    <name type="scientific">Rhizobium calliandrae</name>
    <dbReference type="NCBI Taxonomy" id="1312182"/>
    <lineage>
        <taxon>Bacteria</taxon>
        <taxon>Pseudomonadati</taxon>
        <taxon>Pseudomonadota</taxon>
        <taxon>Alphaproteobacteria</taxon>
        <taxon>Hyphomicrobiales</taxon>
        <taxon>Rhizobiaceae</taxon>
        <taxon>Rhizobium/Agrobacterium group</taxon>
        <taxon>Rhizobium</taxon>
    </lineage>
</organism>
<keyword evidence="2" id="KW-1185">Reference proteome</keyword>
<accession>A0ABT7KR91</accession>
<gene>
    <name evidence="1" type="ORF">PY650_34930</name>
</gene>
<evidence type="ECO:0000313" key="1">
    <source>
        <dbReference type="EMBL" id="MDL2410672.1"/>
    </source>
</evidence>